<reference evidence="6" key="2">
    <citation type="submission" date="2018-05" db="EMBL/GenBank/DDBJ databases">
        <title>OpunRS2 (Oryza punctata Reference Sequence Version 2).</title>
        <authorList>
            <person name="Zhang J."/>
            <person name="Kudrna D."/>
            <person name="Lee S."/>
            <person name="Talag J."/>
            <person name="Welchert J."/>
            <person name="Wing R.A."/>
        </authorList>
    </citation>
    <scope>NUCLEOTIDE SEQUENCE [LARGE SCALE GENOMIC DNA]</scope>
</reference>
<dbReference type="GO" id="GO:0006508">
    <property type="term" value="P:proteolysis"/>
    <property type="evidence" value="ECO:0007669"/>
    <property type="project" value="UniProtKB-KW"/>
</dbReference>
<organism evidence="6">
    <name type="scientific">Oryza punctata</name>
    <name type="common">Red rice</name>
    <dbReference type="NCBI Taxonomy" id="4537"/>
    <lineage>
        <taxon>Eukaryota</taxon>
        <taxon>Viridiplantae</taxon>
        <taxon>Streptophyta</taxon>
        <taxon>Embryophyta</taxon>
        <taxon>Tracheophyta</taxon>
        <taxon>Spermatophyta</taxon>
        <taxon>Magnoliopsida</taxon>
        <taxon>Liliopsida</taxon>
        <taxon>Poales</taxon>
        <taxon>Poaceae</taxon>
        <taxon>BOP clade</taxon>
        <taxon>Oryzoideae</taxon>
        <taxon>Oryzeae</taxon>
        <taxon>Oryzinae</taxon>
        <taxon>Oryza</taxon>
    </lineage>
</organism>
<dbReference type="Gene3D" id="3.40.395.10">
    <property type="entry name" value="Adenoviral Proteinase, Chain A"/>
    <property type="match status" value="1"/>
</dbReference>
<dbReference type="GO" id="GO:0005634">
    <property type="term" value="C:nucleus"/>
    <property type="evidence" value="ECO:0007669"/>
    <property type="project" value="TreeGrafter"/>
</dbReference>
<dbReference type="eggNOG" id="ENOG502R3CU">
    <property type="taxonomic scope" value="Eukaryota"/>
</dbReference>
<dbReference type="HOGENOM" id="CLU_122116_0_0_1"/>
<dbReference type="Pfam" id="PF02902">
    <property type="entry name" value="Peptidase_C48"/>
    <property type="match status" value="1"/>
</dbReference>
<comment type="similarity">
    <text evidence="1">Belongs to the peptidase C48 family.</text>
</comment>
<reference evidence="6" key="1">
    <citation type="submission" date="2015-04" db="UniProtKB">
        <authorList>
            <consortium name="EnsemblPlants"/>
        </authorList>
    </citation>
    <scope>IDENTIFICATION</scope>
</reference>
<dbReference type="PANTHER" id="PTHR12606:SF141">
    <property type="entry name" value="GH15225P-RELATED"/>
    <property type="match status" value="1"/>
</dbReference>
<protein>
    <recommendedName>
        <fullName evidence="5">Ubiquitin-like protease family profile domain-containing protein</fullName>
    </recommendedName>
</protein>
<evidence type="ECO:0000256" key="3">
    <source>
        <dbReference type="ARBA" id="ARBA00022801"/>
    </source>
</evidence>
<dbReference type="AlphaFoldDB" id="A0A0E0K120"/>
<keyword evidence="2" id="KW-0645">Protease</keyword>
<dbReference type="GO" id="GO:0016929">
    <property type="term" value="F:deSUMOylase activity"/>
    <property type="evidence" value="ECO:0007669"/>
    <property type="project" value="TreeGrafter"/>
</dbReference>
<keyword evidence="4" id="KW-0788">Thiol protease</keyword>
<proteinExistence type="inferred from homology"/>
<feature type="domain" description="Ubiquitin-like protease family profile" evidence="5">
    <location>
        <begin position="1"/>
        <end position="99"/>
    </location>
</feature>
<dbReference type="STRING" id="4537.A0A0E0K120"/>
<evidence type="ECO:0000259" key="5">
    <source>
        <dbReference type="PROSITE" id="PS50600"/>
    </source>
</evidence>
<name>A0A0E0K120_ORYPU</name>
<dbReference type="OMA" id="HYFLFVV"/>
<dbReference type="GO" id="GO:0016926">
    <property type="term" value="P:protein desumoylation"/>
    <property type="evidence" value="ECO:0007669"/>
    <property type="project" value="TreeGrafter"/>
</dbReference>
<keyword evidence="7" id="KW-1185">Reference proteome</keyword>
<dbReference type="Gramene" id="OPUNC02G18290.1">
    <property type="protein sequence ID" value="OPUNC02G18290.1"/>
    <property type="gene ID" value="OPUNC02G18290"/>
</dbReference>
<sequence length="163" mass="19187">MPSSELFFPICYMGHWFLFIVDIANHCFVYLDSLYSEDSSYHLDIKDRLVSNFKNLWRKIVPNAERTNFNNFMILYPPVPKQTNLDDCGVFVMKCIELWHYGADLQNYFSHEDIPNIRMKYANGLYFSLVNQVNTSLVIKLCCGGRLFFTDNLVTCYLFLCHC</sequence>
<dbReference type="PROSITE" id="PS50600">
    <property type="entry name" value="ULP_PROTEASE"/>
    <property type="match status" value="1"/>
</dbReference>
<evidence type="ECO:0000313" key="6">
    <source>
        <dbReference type="EnsemblPlants" id="OPUNC02G18290.1"/>
    </source>
</evidence>
<keyword evidence="3" id="KW-0378">Hydrolase</keyword>
<dbReference type="EnsemblPlants" id="OPUNC02G18290.1">
    <property type="protein sequence ID" value="OPUNC02G18290.1"/>
    <property type="gene ID" value="OPUNC02G18290"/>
</dbReference>
<accession>A0A0E0K120</accession>
<dbReference type="InterPro" id="IPR038765">
    <property type="entry name" value="Papain-like_cys_pep_sf"/>
</dbReference>
<dbReference type="InterPro" id="IPR003653">
    <property type="entry name" value="Peptidase_C48_C"/>
</dbReference>
<dbReference type="Proteomes" id="UP000026962">
    <property type="component" value="Chromosome 2"/>
</dbReference>
<evidence type="ECO:0000256" key="4">
    <source>
        <dbReference type="ARBA" id="ARBA00022807"/>
    </source>
</evidence>
<evidence type="ECO:0000313" key="7">
    <source>
        <dbReference type="Proteomes" id="UP000026962"/>
    </source>
</evidence>
<dbReference type="PANTHER" id="PTHR12606">
    <property type="entry name" value="SENTRIN/SUMO-SPECIFIC PROTEASE"/>
    <property type="match status" value="1"/>
</dbReference>
<dbReference type="SUPFAM" id="SSF54001">
    <property type="entry name" value="Cysteine proteinases"/>
    <property type="match status" value="1"/>
</dbReference>
<evidence type="ECO:0000256" key="1">
    <source>
        <dbReference type="ARBA" id="ARBA00005234"/>
    </source>
</evidence>
<evidence type="ECO:0000256" key="2">
    <source>
        <dbReference type="ARBA" id="ARBA00022670"/>
    </source>
</evidence>